<dbReference type="PANTHER" id="PTHR37308:SF1">
    <property type="entry name" value="POLYPRENYL-PHOSPHATE TRANSPORTER"/>
    <property type="match status" value="1"/>
</dbReference>
<name>A0ABW1SJ95_9LACO</name>
<feature type="transmembrane region" description="Helical" evidence="1">
    <location>
        <begin position="13"/>
        <end position="37"/>
    </location>
</feature>
<dbReference type="PANTHER" id="PTHR37308">
    <property type="entry name" value="INTEGRAL MEMBRANE PROTEIN"/>
    <property type="match status" value="1"/>
</dbReference>
<dbReference type="InterPro" id="IPR007163">
    <property type="entry name" value="VCA0040-like"/>
</dbReference>
<evidence type="ECO:0000313" key="3">
    <source>
        <dbReference type="Proteomes" id="UP001596171"/>
    </source>
</evidence>
<reference evidence="3" key="1">
    <citation type="journal article" date="2019" name="Int. J. Syst. Evol. Microbiol.">
        <title>The Global Catalogue of Microorganisms (GCM) 10K type strain sequencing project: providing services to taxonomists for standard genome sequencing and annotation.</title>
        <authorList>
            <consortium name="The Broad Institute Genomics Platform"/>
            <consortium name="The Broad Institute Genome Sequencing Center for Infectious Disease"/>
            <person name="Wu L."/>
            <person name="Ma J."/>
        </authorList>
    </citation>
    <scope>NUCLEOTIDE SEQUENCE [LARGE SCALE GENOMIC DNA]</scope>
    <source>
        <strain evidence="3">CCM 8930</strain>
    </source>
</reference>
<proteinExistence type="predicted"/>
<dbReference type="Pfam" id="PF04018">
    <property type="entry name" value="VCA0040-like"/>
    <property type="match status" value="1"/>
</dbReference>
<dbReference type="EMBL" id="JBHSSE010000016">
    <property type="protein sequence ID" value="MFC6201762.1"/>
    <property type="molecule type" value="Genomic_DNA"/>
</dbReference>
<feature type="transmembrane region" description="Helical" evidence="1">
    <location>
        <begin position="117"/>
        <end position="136"/>
    </location>
</feature>
<feature type="transmembrane region" description="Helical" evidence="1">
    <location>
        <begin position="253"/>
        <end position="277"/>
    </location>
</feature>
<feature type="transmembrane region" description="Helical" evidence="1">
    <location>
        <begin position="224"/>
        <end position="241"/>
    </location>
</feature>
<protein>
    <submittedName>
        <fullName evidence="2">DUF368 domain-containing protein</fullName>
    </submittedName>
</protein>
<feature type="transmembrane region" description="Helical" evidence="1">
    <location>
        <begin position="191"/>
        <end position="209"/>
    </location>
</feature>
<keyword evidence="3" id="KW-1185">Reference proteome</keyword>
<keyword evidence="1" id="KW-1133">Transmembrane helix</keyword>
<dbReference type="Proteomes" id="UP001596171">
    <property type="component" value="Unassembled WGS sequence"/>
</dbReference>
<feature type="transmembrane region" description="Helical" evidence="1">
    <location>
        <begin position="58"/>
        <end position="77"/>
    </location>
</feature>
<keyword evidence="1" id="KW-0812">Transmembrane</keyword>
<evidence type="ECO:0000256" key="1">
    <source>
        <dbReference type="SAM" id="Phobius"/>
    </source>
</evidence>
<sequence>MQTQSTDSPLKRFFKGVIIALGFILPGVSGGVLAAILGIYERLLGFMAHFRQNFKRDFWYFVPVGLGGIAGIALLSAPLEYLLAHAQVIVLWGFAGAIIGTLPALTKTASAQTPRDTIDYLWFFGTLIISGTLLFFMSDLFGQIPANFWGFVIAGVLIALGVLVPGLSPSNLLLILGLFTPMLTGFKRLDFLGVYLPITLGGALAMVFFSKGMEYLIQRFHSRVYHFILGIVVASTILILVPNPKAAESISYAGVTAATIVFSGLALLVGIALGYWMSRLELKYK</sequence>
<gene>
    <name evidence="2" type="ORF">ACFP1L_07740</name>
</gene>
<organism evidence="2 3">
    <name type="scientific">Lactiplantibacillus nangangensis</name>
    <dbReference type="NCBI Taxonomy" id="2559917"/>
    <lineage>
        <taxon>Bacteria</taxon>
        <taxon>Bacillati</taxon>
        <taxon>Bacillota</taxon>
        <taxon>Bacilli</taxon>
        <taxon>Lactobacillales</taxon>
        <taxon>Lactobacillaceae</taxon>
        <taxon>Lactiplantibacillus</taxon>
    </lineage>
</organism>
<feature type="transmembrane region" description="Helical" evidence="1">
    <location>
        <begin position="83"/>
        <end position="105"/>
    </location>
</feature>
<feature type="transmembrane region" description="Helical" evidence="1">
    <location>
        <begin position="148"/>
        <end position="179"/>
    </location>
</feature>
<evidence type="ECO:0000313" key="2">
    <source>
        <dbReference type="EMBL" id="MFC6201762.1"/>
    </source>
</evidence>
<accession>A0ABW1SJ95</accession>
<keyword evidence="1" id="KW-0472">Membrane</keyword>
<comment type="caution">
    <text evidence="2">The sequence shown here is derived from an EMBL/GenBank/DDBJ whole genome shotgun (WGS) entry which is preliminary data.</text>
</comment>
<dbReference type="RefSeq" id="WP_137615376.1">
    <property type="nucleotide sequence ID" value="NZ_BJDI01000002.1"/>
</dbReference>